<feature type="compositionally biased region" description="Basic and acidic residues" evidence="5">
    <location>
        <begin position="283"/>
        <end position="293"/>
    </location>
</feature>
<dbReference type="PANTHER" id="PTHR44324:SF4">
    <property type="entry name" value="WD40 REPEAT DOMAIN 95"/>
    <property type="match status" value="1"/>
</dbReference>
<evidence type="ECO:0000256" key="5">
    <source>
        <dbReference type="SAM" id="MobiDB-lite"/>
    </source>
</evidence>
<proteinExistence type="predicted"/>
<dbReference type="SUPFAM" id="SSF47473">
    <property type="entry name" value="EF-hand"/>
    <property type="match status" value="1"/>
</dbReference>
<dbReference type="PANTHER" id="PTHR44324">
    <property type="entry name" value="WD40 REPEAT DOMAIN 95"/>
    <property type="match status" value="1"/>
</dbReference>
<gene>
    <name evidence="7" type="ORF">FCC1311_085872</name>
</gene>
<reference evidence="7 8" key="1">
    <citation type="submission" date="2017-12" db="EMBL/GenBank/DDBJ databases">
        <title>Sequencing, de novo assembly and annotation of complete genome of a new Thraustochytrid species, strain FCC1311.</title>
        <authorList>
            <person name="Sedici K."/>
            <person name="Godart F."/>
            <person name="Aiese Cigliano R."/>
            <person name="Sanseverino W."/>
            <person name="Barakat M."/>
            <person name="Ortet P."/>
            <person name="Marechal E."/>
            <person name="Cagnac O."/>
            <person name="Amato A."/>
        </authorList>
    </citation>
    <scope>NUCLEOTIDE SEQUENCE [LARGE SCALE GENOMIC DNA]</scope>
</reference>
<dbReference type="InterPro" id="IPR051242">
    <property type="entry name" value="WD-EF-hand_domain"/>
</dbReference>
<feature type="repeat" description="WD" evidence="4">
    <location>
        <begin position="781"/>
        <end position="821"/>
    </location>
</feature>
<evidence type="ECO:0000256" key="1">
    <source>
        <dbReference type="ARBA" id="ARBA00022574"/>
    </source>
</evidence>
<dbReference type="InterPro" id="IPR011992">
    <property type="entry name" value="EF-hand-dom_pair"/>
</dbReference>
<keyword evidence="3" id="KW-0106">Calcium</keyword>
<keyword evidence="2" id="KW-0677">Repeat</keyword>
<feature type="compositionally biased region" description="Acidic residues" evidence="5">
    <location>
        <begin position="304"/>
        <end position="319"/>
    </location>
</feature>
<protein>
    <submittedName>
        <fullName evidence="7">WD repeat-containing protein 64</fullName>
    </submittedName>
</protein>
<dbReference type="SUPFAM" id="SSF50978">
    <property type="entry name" value="WD40 repeat-like"/>
    <property type="match status" value="2"/>
</dbReference>
<dbReference type="AlphaFoldDB" id="A0A2R5GN79"/>
<dbReference type="SMART" id="SM00320">
    <property type="entry name" value="WD40"/>
    <property type="match status" value="10"/>
</dbReference>
<dbReference type="Gene3D" id="2.130.10.10">
    <property type="entry name" value="YVTN repeat-like/Quinoprotein amine dehydrogenase"/>
    <property type="match status" value="3"/>
</dbReference>
<evidence type="ECO:0000256" key="2">
    <source>
        <dbReference type="ARBA" id="ARBA00022737"/>
    </source>
</evidence>
<dbReference type="Gene3D" id="1.10.238.10">
    <property type="entry name" value="EF-hand"/>
    <property type="match status" value="1"/>
</dbReference>
<dbReference type="InterPro" id="IPR036322">
    <property type="entry name" value="WD40_repeat_dom_sf"/>
</dbReference>
<comment type="caution">
    <text evidence="7">The sequence shown here is derived from an EMBL/GenBank/DDBJ whole genome shotgun (WGS) entry which is preliminary data.</text>
</comment>
<dbReference type="Proteomes" id="UP000241890">
    <property type="component" value="Unassembled WGS sequence"/>
</dbReference>
<feature type="compositionally biased region" description="Acidic residues" evidence="5">
    <location>
        <begin position="695"/>
        <end position="706"/>
    </location>
</feature>
<feature type="repeat" description="WD" evidence="4">
    <location>
        <begin position="524"/>
        <end position="565"/>
    </location>
</feature>
<dbReference type="PROSITE" id="PS00678">
    <property type="entry name" value="WD_REPEATS_1"/>
    <property type="match status" value="1"/>
</dbReference>
<feature type="repeat" description="WD" evidence="4">
    <location>
        <begin position="430"/>
        <end position="471"/>
    </location>
</feature>
<dbReference type="GO" id="GO:0005509">
    <property type="term" value="F:calcium ion binding"/>
    <property type="evidence" value="ECO:0007669"/>
    <property type="project" value="InterPro"/>
</dbReference>
<feature type="compositionally biased region" description="Polar residues" evidence="5">
    <location>
        <begin position="1181"/>
        <end position="1193"/>
    </location>
</feature>
<keyword evidence="8" id="KW-1185">Reference proteome</keyword>
<accession>A0A2R5GN79</accession>
<dbReference type="PROSITE" id="PS00018">
    <property type="entry name" value="EF_HAND_1"/>
    <property type="match status" value="1"/>
</dbReference>
<dbReference type="PROSITE" id="PS50222">
    <property type="entry name" value="EF_HAND_2"/>
    <property type="match status" value="1"/>
</dbReference>
<feature type="repeat" description="WD" evidence="4">
    <location>
        <begin position="346"/>
        <end position="387"/>
    </location>
</feature>
<feature type="repeat" description="WD" evidence="4">
    <location>
        <begin position="116"/>
        <end position="147"/>
    </location>
</feature>
<dbReference type="PROSITE" id="PS50082">
    <property type="entry name" value="WD_REPEATS_2"/>
    <property type="match status" value="6"/>
</dbReference>
<feature type="region of interest" description="Disordered" evidence="5">
    <location>
        <begin position="273"/>
        <end position="329"/>
    </location>
</feature>
<dbReference type="EMBL" id="BEYU01000121">
    <property type="protein sequence ID" value="GBG32362.1"/>
    <property type="molecule type" value="Genomic_DNA"/>
</dbReference>
<feature type="region of interest" description="Disordered" evidence="5">
    <location>
        <begin position="694"/>
        <end position="714"/>
    </location>
</feature>
<evidence type="ECO:0000313" key="7">
    <source>
        <dbReference type="EMBL" id="GBG32362.1"/>
    </source>
</evidence>
<sequence length="1267" mass="140144">MKKSVHFNRSEIDLDSLRKLKDLFGKDGELDQDAFVEAFGEILGNNLTELQLTHLFMKIDANSDGSVDWDEFTNYMFLENQDVADDSEPGAKQEDDAGAQFFPATYDIFELNNGVKKFHKDQVAKVLYLDKTNQLLSASQDGMVRFWHPTTLVHQSGFHTGALQPNSAMAVRGTQTFERNWITDTCYMSRSNKLAVSSIDSGVALYDLQTESRKLVGRIPLERFRHAAPLCLGYHYEAASHRELLQIGDDGGAVYVYPLRERLWSFDNQGYERSSKRPLKVNGNHEDAGHDGDDGIGAGAGGTDAEDGDQDDDQEDAEEGAALRSVRGGASTVAGASKLSTSRIVFRRHTDHVTQVDYVGGLSSLVTCSLDATVNVFDLERARLKRTFTQHKKAVYSFTWCAGSKVIASSGLERHIVLWSPYSRRSVASLYGHTSSVIKVEVNDDNNQLLSLSSDNTVKIWDIRNHKCVQTIGIGMAASRAQQRESAGQPSVTCMTYVRKHKSLVAASNKLKIFPLRPPSETSLRTHNRPVVAALYNSNFHQVVSVDEQSNLRIWNVETGEVNSRFQLRTKRPDDSLDQGASRFAAAAAGNSTLTAAAAGLSTENSGFDGDENAANEPVDALEAAKEISLSMQEGDDANLLLQAGGGSDDGVTALCFDDGGRRVITGSHDGQNLRIWNFSNGCLLKTLLKVPEGSEGEADDDDMEETLGHHQSTPHAEVTQIVYVVNVLPRIPGHPTIRNKYIVSAGWDRRVYVWMDGMGASDGNEQGYCVRMPEKDEDLDKGHRDDITAVVYLPPDTVATGGHDGQVIFWCLSSGKVTRRFREHGAPGVESMQFIQRLNMLLIAESDGNILVLDVFSSQLSRLDIFAHFRRSQPRLATASVVSFCKDASNDILLAGDERGREQHFNAVASLQEKATFRKVPGAGEVWVKLDIDMIKSVEVCRTFTDPSGRVVQVHPKTVVGLVTITRHDEITNEIKGYDGLEATGCQEIAIPMLEFLKGNESGTWIREEDYTERIGRIYQDVDDSQAEPFKVLFIRCLREKREWLAVDTKLQNHRLGFATKTIAGLRPPRSISLYYQRLELIEHLESQEATQCAARAESDDAAEGQRGEGDDSLSYQSGSRKSDFSNKSRKSTASTQSKRSNKSDSFRGPPLNAADAERRAVAMLGKLQKSHVPRAPASVPSSIASRVQSPRTARRRLRLRGGVQETEKPAIDMRQRVHEIADIPMDFGQLRAALSIAGAINGDHDRSDGHQTHRRNFGHPSQTRR</sequence>
<feature type="region of interest" description="Disordered" evidence="5">
    <location>
        <begin position="1093"/>
        <end position="1154"/>
    </location>
</feature>
<organism evidence="7 8">
    <name type="scientific">Hondaea fermentalgiana</name>
    <dbReference type="NCBI Taxonomy" id="2315210"/>
    <lineage>
        <taxon>Eukaryota</taxon>
        <taxon>Sar</taxon>
        <taxon>Stramenopiles</taxon>
        <taxon>Bigyra</taxon>
        <taxon>Labyrinthulomycetes</taxon>
        <taxon>Thraustochytrida</taxon>
        <taxon>Thraustochytriidae</taxon>
        <taxon>Hondaea</taxon>
    </lineage>
</organism>
<dbReference type="PROSITE" id="PS50294">
    <property type="entry name" value="WD_REPEATS_REGION"/>
    <property type="match status" value="1"/>
</dbReference>
<dbReference type="Pfam" id="PF00400">
    <property type="entry name" value="WD40"/>
    <property type="match status" value="5"/>
</dbReference>
<feature type="domain" description="EF-hand" evidence="6">
    <location>
        <begin position="47"/>
        <end position="82"/>
    </location>
</feature>
<evidence type="ECO:0000256" key="3">
    <source>
        <dbReference type="ARBA" id="ARBA00022837"/>
    </source>
</evidence>
<dbReference type="InterPro" id="IPR018247">
    <property type="entry name" value="EF_Hand_1_Ca_BS"/>
</dbReference>
<dbReference type="InterPro" id="IPR002048">
    <property type="entry name" value="EF_hand_dom"/>
</dbReference>
<dbReference type="OrthoDB" id="10251381at2759"/>
<feature type="region of interest" description="Disordered" evidence="5">
    <location>
        <begin position="1242"/>
        <end position="1267"/>
    </location>
</feature>
<evidence type="ECO:0000313" key="8">
    <source>
        <dbReference type="Proteomes" id="UP000241890"/>
    </source>
</evidence>
<evidence type="ECO:0000259" key="6">
    <source>
        <dbReference type="PROSITE" id="PS50222"/>
    </source>
</evidence>
<name>A0A2R5GN79_9STRA</name>
<feature type="region of interest" description="Disordered" evidence="5">
    <location>
        <begin position="1170"/>
        <end position="1195"/>
    </location>
</feature>
<feature type="repeat" description="WD" evidence="4">
    <location>
        <begin position="388"/>
        <end position="429"/>
    </location>
</feature>
<feature type="compositionally biased region" description="Basic residues" evidence="5">
    <location>
        <begin position="1254"/>
        <end position="1267"/>
    </location>
</feature>
<dbReference type="InterPro" id="IPR019775">
    <property type="entry name" value="WD40_repeat_CS"/>
</dbReference>
<dbReference type="InterPro" id="IPR001680">
    <property type="entry name" value="WD40_rpt"/>
</dbReference>
<dbReference type="InterPro" id="IPR015943">
    <property type="entry name" value="WD40/YVTN_repeat-like_dom_sf"/>
</dbReference>
<dbReference type="InParanoid" id="A0A2R5GN79"/>
<evidence type="ECO:0000256" key="4">
    <source>
        <dbReference type="PROSITE-ProRule" id="PRU00221"/>
    </source>
</evidence>
<feature type="compositionally biased region" description="Basic and acidic residues" evidence="5">
    <location>
        <begin position="1244"/>
        <end position="1253"/>
    </location>
</feature>
<keyword evidence="1 4" id="KW-0853">WD repeat</keyword>